<feature type="compositionally biased region" description="Basic and acidic residues" evidence="5">
    <location>
        <begin position="27"/>
        <end position="36"/>
    </location>
</feature>
<dbReference type="InterPro" id="IPR013325">
    <property type="entry name" value="RNA_pol_sigma_r2"/>
</dbReference>
<dbReference type="GO" id="GO:0016987">
    <property type="term" value="F:sigma factor activity"/>
    <property type="evidence" value="ECO:0007669"/>
    <property type="project" value="UniProtKB-KW"/>
</dbReference>
<dbReference type="InterPro" id="IPR036388">
    <property type="entry name" value="WH-like_DNA-bd_sf"/>
</dbReference>
<feature type="compositionally biased region" description="Low complexity" evidence="5">
    <location>
        <begin position="8"/>
        <end position="18"/>
    </location>
</feature>
<dbReference type="Gene3D" id="1.10.1740.10">
    <property type="match status" value="1"/>
</dbReference>
<evidence type="ECO:0000313" key="8">
    <source>
        <dbReference type="EMBL" id="QYM80745.1"/>
    </source>
</evidence>
<dbReference type="AlphaFoldDB" id="A0A8F9TX51"/>
<dbReference type="GO" id="GO:0006352">
    <property type="term" value="P:DNA-templated transcription initiation"/>
    <property type="evidence" value="ECO:0007669"/>
    <property type="project" value="InterPro"/>
</dbReference>
<evidence type="ECO:0000256" key="1">
    <source>
        <dbReference type="ARBA" id="ARBA00010641"/>
    </source>
</evidence>
<evidence type="ECO:0000259" key="7">
    <source>
        <dbReference type="Pfam" id="PF08281"/>
    </source>
</evidence>
<evidence type="ECO:0000256" key="2">
    <source>
        <dbReference type="ARBA" id="ARBA00023015"/>
    </source>
</evidence>
<dbReference type="PANTHER" id="PTHR43133">
    <property type="entry name" value="RNA POLYMERASE ECF-TYPE SIGMA FACTO"/>
    <property type="match status" value="1"/>
</dbReference>
<accession>A0A8F9TX51</accession>
<reference evidence="8" key="1">
    <citation type="submission" date="2021-08" db="EMBL/GenBank/DDBJ databases">
        <title>Genome of a novel bacterium of the phylum Verrucomicrobia, Oleiharenicola sp. KSB-15.</title>
        <authorList>
            <person name="Chung J.-H."/>
            <person name="Ahn J.-H."/>
            <person name="Yoon Y."/>
            <person name="Kim D.-Y."/>
            <person name="An S.-H."/>
            <person name="Park I."/>
            <person name="Yeon J."/>
        </authorList>
    </citation>
    <scope>NUCLEOTIDE SEQUENCE</scope>
    <source>
        <strain evidence="8">KSB-15</strain>
    </source>
</reference>
<evidence type="ECO:0000256" key="3">
    <source>
        <dbReference type="ARBA" id="ARBA00023082"/>
    </source>
</evidence>
<dbReference type="InterPro" id="IPR039425">
    <property type="entry name" value="RNA_pol_sigma-70-like"/>
</dbReference>
<comment type="similarity">
    <text evidence="1">Belongs to the sigma-70 factor family. ECF subfamily.</text>
</comment>
<evidence type="ECO:0000256" key="5">
    <source>
        <dbReference type="SAM" id="MobiDB-lite"/>
    </source>
</evidence>
<keyword evidence="9" id="KW-1185">Reference proteome</keyword>
<evidence type="ECO:0000256" key="4">
    <source>
        <dbReference type="ARBA" id="ARBA00023163"/>
    </source>
</evidence>
<sequence>MRNYLNRSTSTSSASTSSLADPVSPQEKSERSKSESAYDATLVQRFNNGDEAAFIEIMDRYRAKIFNVTLALLRNHSDAEEITQDTFIRAHRGLGKFRGDSSLATWLYRIAVNLARNRYWYFFRRRRHATLSLDCPLGDDTDAPFADLIAADVPDPAQESARDEFAALVAECMEKLDRRHRQILTMRNTLHMAYEDIATSLGINVGTVKSRIARARENLRNLLTTQCPEFSADGSPADYFLPNRATGRLAVAYA</sequence>
<dbReference type="SUPFAM" id="SSF88659">
    <property type="entry name" value="Sigma3 and sigma4 domains of RNA polymerase sigma factors"/>
    <property type="match status" value="1"/>
</dbReference>
<feature type="domain" description="RNA polymerase sigma factor 70 region 4 type 2" evidence="7">
    <location>
        <begin position="169"/>
        <end position="219"/>
    </location>
</feature>
<feature type="domain" description="RNA polymerase sigma-70 region 2" evidence="6">
    <location>
        <begin position="58"/>
        <end position="119"/>
    </location>
</feature>
<dbReference type="EMBL" id="CP080507">
    <property type="protein sequence ID" value="QYM80745.1"/>
    <property type="molecule type" value="Genomic_DNA"/>
</dbReference>
<dbReference type="GO" id="GO:0003677">
    <property type="term" value="F:DNA binding"/>
    <property type="evidence" value="ECO:0007669"/>
    <property type="project" value="InterPro"/>
</dbReference>
<dbReference type="InterPro" id="IPR013324">
    <property type="entry name" value="RNA_pol_sigma_r3/r4-like"/>
</dbReference>
<keyword evidence="4" id="KW-0804">Transcription</keyword>
<dbReference type="NCBIfam" id="TIGR02937">
    <property type="entry name" value="sigma70-ECF"/>
    <property type="match status" value="1"/>
</dbReference>
<evidence type="ECO:0000313" key="9">
    <source>
        <dbReference type="Proteomes" id="UP000825051"/>
    </source>
</evidence>
<dbReference type="Pfam" id="PF08281">
    <property type="entry name" value="Sigma70_r4_2"/>
    <property type="match status" value="1"/>
</dbReference>
<dbReference type="CDD" id="cd06171">
    <property type="entry name" value="Sigma70_r4"/>
    <property type="match status" value="1"/>
</dbReference>
<dbReference type="PANTHER" id="PTHR43133:SF51">
    <property type="entry name" value="RNA POLYMERASE SIGMA FACTOR"/>
    <property type="match status" value="1"/>
</dbReference>
<dbReference type="Proteomes" id="UP000825051">
    <property type="component" value="Chromosome"/>
</dbReference>
<proteinExistence type="inferred from homology"/>
<keyword evidence="3" id="KW-0731">Sigma factor</keyword>
<dbReference type="InterPro" id="IPR013249">
    <property type="entry name" value="RNA_pol_sigma70_r4_t2"/>
</dbReference>
<protein>
    <submittedName>
        <fullName evidence="8">Sigma-70 family RNA polymerase sigma factor</fullName>
    </submittedName>
</protein>
<dbReference type="KEGG" id="ole:K0B96_02965"/>
<gene>
    <name evidence="8" type="ORF">K0B96_02965</name>
</gene>
<dbReference type="InterPro" id="IPR007627">
    <property type="entry name" value="RNA_pol_sigma70_r2"/>
</dbReference>
<feature type="region of interest" description="Disordered" evidence="5">
    <location>
        <begin position="1"/>
        <end position="36"/>
    </location>
</feature>
<dbReference type="Pfam" id="PF04542">
    <property type="entry name" value="Sigma70_r2"/>
    <property type="match status" value="1"/>
</dbReference>
<dbReference type="InterPro" id="IPR014284">
    <property type="entry name" value="RNA_pol_sigma-70_dom"/>
</dbReference>
<name>A0A8F9TX51_9BACT</name>
<dbReference type="SUPFAM" id="SSF88946">
    <property type="entry name" value="Sigma2 domain of RNA polymerase sigma factors"/>
    <property type="match status" value="1"/>
</dbReference>
<evidence type="ECO:0000259" key="6">
    <source>
        <dbReference type="Pfam" id="PF04542"/>
    </source>
</evidence>
<keyword evidence="2" id="KW-0805">Transcription regulation</keyword>
<organism evidence="8 9">
    <name type="scientific">Horticoccus luteus</name>
    <dbReference type="NCBI Taxonomy" id="2862869"/>
    <lineage>
        <taxon>Bacteria</taxon>
        <taxon>Pseudomonadati</taxon>
        <taxon>Verrucomicrobiota</taxon>
        <taxon>Opitutia</taxon>
        <taxon>Opitutales</taxon>
        <taxon>Opitutaceae</taxon>
        <taxon>Horticoccus</taxon>
    </lineage>
</organism>
<dbReference type="Gene3D" id="1.10.10.10">
    <property type="entry name" value="Winged helix-like DNA-binding domain superfamily/Winged helix DNA-binding domain"/>
    <property type="match status" value="1"/>
</dbReference>